<comment type="caution">
    <text evidence="1">The sequence shown here is derived from an EMBL/GenBank/DDBJ whole genome shotgun (WGS) entry which is preliminary data.</text>
</comment>
<gene>
    <name evidence="1" type="ORF">Scaly_0055100</name>
</gene>
<accession>A0AAW2SV89</accession>
<dbReference type="CDD" id="cd09272">
    <property type="entry name" value="RNase_HI_RT_Ty1"/>
    <property type="match status" value="1"/>
</dbReference>
<name>A0AAW2SV89_9LAMI</name>
<organism evidence="1">
    <name type="scientific">Sesamum calycinum</name>
    <dbReference type="NCBI Taxonomy" id="2727403"/>
    <lineage>
        <taxon>Eukaryota</taxon>
        <taxon>Viridiplantae</taxon>
        <taxon>Streptophyta</taxon>
        <taxon>Embryophyta</taxon>
        <taxon>Tracheophyta</taxon>
        <taxon>Spermatophyta</taxon>
        <taxon>Magnoliopsida</taxon>
        <taxon>eudicotyledons</taxon>
        <taxon>Gunneridae</taxon>
        <taxon>Pentapetalae</taxon>
        <taxon>asterids</taxon>
        <taxon>lamiids</taxon>
        <taxon>Lamiales</taxon>
        <taxon>Pedaliaceae</taxon>
        <taxon>Sesamum</taxon>
    </lineage>
</organism>
<sequence>MKITVLEGKEGRTKGAQRNCGQVEPSSEVVGQCYRCYDPFSHPSFTSADVTFFDSTPYFFKANPATIPSDSIPLHVISVAPSLFLSSLHRVHYIGDIGGIEDTKAYLQKGKTKYFFGNEMAHRQHGISLVWSPSGSRFVCKQTTIARSSVEAKYMAIAHTTSDILWLKNSLGDLGFENNDPVSIIVIKQKCELLVIRFPWRTKHVQVNCTFFLRQL</sequence>
<dbReference type="AlphaFoldDB" id="A0AAW2SV89"/>
<evidence type="ECO:0000313" key="1">
    <source>
        <dbReference type="EMBL" id="KAL0396067.1"/>
    </source>
</evidence>
<reference evidence="1" key="1">
    <citation type="submission" date="2020-06" db="EMBL/GenBank/DDBJ databases">
        <authorList>
            <person name="Li T."/>
            <person name="Hu X."/>
            <person name="Zhang T."/>
            <person name="Song X."/>
            <person name="Zhang H."/>
            <person name="Dai N."/>
            <person name="Sheng W."/>
            <person name="Hou X."/>
            <person name="Wei L."/>
        </authorList>
    </citation>
    <scope>NUCLEOTIDE SEQUENCE</scope>
    <source>
        <strain evidence="1">KEN8</strain>
        <tissue evidence="1">Leaf</tissue>
    </source>
</reference>
<proteinExistence type="predicted"/>
<reference evidence="1" key="2">
    <citation type="journal article" date="2024" name="Plant">
        <title>Genomic evolution and insights into agronomic trait innovations of Sesamum species.</title>
        <authorList>
            <person name="Miao H."/>
            <person name="Wang L."/>
            <person name="Qu L."/>
            <person name="Liu H."/>
            <person name="Sun Y."/>
            <person name="Le M."/>
            <person name="Wang Q."/>
            <person name="Wei S."/>
            <person name="Zheng Y."/>
            <person name="Lin W."/>
            <person name="Duan Y."/>
            <person name="Cao H."/>
            <person name="Xiong S."/>
            <person name="Wang X."/>
            <person name="Wei L."/>
            <person name="Li C."/>
            <person name="Ma Q."/>
            <person name="Ju M."/>
            <person name="Zhao R."/>
            <person name="Li G."/>
            <person name="Mu C."/>
            <person name="Tian Q."/>
            <person name="Mei H."/>
            <person name="Zhang T."/>
            <person name="Gao T."/>
            <person name="Zhang H."/>
        </authorList>
    </citation>
    <scope>NUCLEOTIDE SEQUENCE</scope>
    <source>
        <strain evidence="1">KEN8</strain>
    </source>
</reference>
<dbReference type="EMBL" id="JACGWM010000001">
    <property type="protein sequence ID" value="KAL0396067.1"/>
    <property type="molecule type" value="Genomic_DNA"/>
</dbReference>
<protein>
    <submittedName>
        <fullName evidence="1">Uncharacterized protein</fullName>
    </submittedName>
</protein>